<keyword evidence="3" id="KW-1185">Reference proteome</keyword>
<protein>
    <submittedName>
        <fullName evidence="2">Uncharacterized protein</fullName>
    </submittedName>
</protein>
<evidence type="ECO:0000313" key="3">
    <source>
        <dbReference type="Proteomes" id="UP001375743"/>
    </source>
</evidence>
<gene>
    <name evidence="2" type="ORF">U1T56_05100</name>
</gene>
<dbReference type="RefSeq" id="WP_418158371.1">
    <property type="nucleotide sequence ID" value="NZ_JBBLZC010000004.1"/>
</dbReference>
<evidence type="ECO:0000256" key="1">
    <source>
        <dbReference type="SAM" id="MobiDB-lite"/>
    </source>
</evidence>
<dbReference type="Proteomes" id="UP001375743">
    <property type="component" value="Unassembled WGS sequence"/>
</dbReference>
<accession>A0ABU8XNS7</accession>
<proteinExistence type="predicted"/>
<name>A0ABU8XNS7_9PROT</name>
<organism evidence="2 3">
    <name type="scientific">Benzoatithermus flavus</name>
    <dbReference type="NCBI Taxonomy" id="3108223"/>
    <lineage>
        <taxon>Bacteria</taxon>
        <taxon>Pseudomonadati</taxon>
        <taxon>Pseudomonadota</taxon>
        <taxon>Alphaproteobacteria</taxon>
        <taxon>Geminicoccales</taxon>
        <taxon>Geminicoccaceae</taxon>
        <taxon>Benzoatithermus</taxon>
    </lineage>
</organism>
<evidence type="ECO:0000313" key="2">
    <source>
        <dbReference type="EMBL" id="MEK0082516.1"/>
    </source>
</evidence>
<sequence>MRNDAFAAGPGNDRAPETEGIRWRSLKEHVQRYLEREGVPLAQAERYSHEIVVLCAHDLEASDRDALDERALSEAETMLRGWQAARRETLLEGV</sequence>
<reference evidence="2 3" key="1">
    <citation type="submission" date="2024-01" db="EMBL/GenBank/DDBJ databases">
        <title>Multi-omics insights into the function and evolution of sodium benzoate biodegradation pathways in Benzoatithermus flavus gen. nov., sp. nov. from hot spring.</title>
        <authorList>
            <person name="Hu C.-J."/>
            <person name="Li W.-J."/>
        </authorList>
    </citation>
    <scope>NUCLEOTIDE SEQUENCE [LARGE SCALE GENOMIC DNA]</scope>
    <source>
        <strain evidence="2 3">SYSU G07066</strain>
    </source>
</reference>
<comment type="caution">
    <text evidence="2">The sequence shown here is derived from an EMBL/GenBank/DDBJ whole genome shotgun (WGS) entry which is preliminary data.</text>
</comment>
<dbReference type="EMBL" id="JBBLZC010000004">
    <property type="protein sequence ID" value="MEK0082516.1"/>
    <property type="molecule type" value="Genomic_DNA"/>
</dbReference>
<feature type="region of interest" description="Disordered" evidence="1">
    <location>
        <begin position="1"/>
        <end position="20"/>
    </location>
</feature>